<protein>
    <recommendedName>
        <fullName evidence="2">Transposase DDE domain-containing protein</fullName>
    </recommendedName>
</protein>
<feature type="domain" description="Transposase DDE" evidence="2">
    <location>
        <begin position="70"/>
        <end position="190"/>
    </location>
</feature>
<reference evidence="3 4" key="1">
    <citation type="submission" date="2018-02" db="EMBL/GenBank/DDBJ databases">
        <title>The draft genome of Phyllobacterium sp. 1N-3.</title>
        <authorList>
            <person name="Liu L."/>
            <person name="Li L."/>
            <person name="Zhang X."/>
            <person name="Wang T."/>
            <person name="Liang L."/>
        </authorList>
    </citation>
    <scope>NUCLEOTIDE SEQUENCE [LARGE SCALE GENOMIC DNA]</scope>
    <source>
        <strain evidence="3 4">1N-3</strain>
    </source>
</reference>
<name>A0A2S9IIZ6_9HYPH</name>
<keyword evidence="1" id="KW-1133">Transmembrane helix</keyword>
<evidence type="ECO:0000259" key="2">
    <source>
        <dbReference type="Pfam" id="PF13751"/>
    </source>
</evidence>
<keyword evidence="1" id="KW-0812">Transmembrane</keyword>
<dbReference type="InterPro" id="IPR025668">
    <property type="entry name" value="Tnp_DDE_dom"/>
</dbReference>
<dbReference type="AlphaFoldDB" id="A0A2S9IIZ6"/>
<evidence type="ECO:0000313" key="4">
    <source>
        <dbReference type="Proteomes" id="UP000239434"/>
    </source>
</evidence>
<dbReference type="EMBL" id="PVBR01000045">
    <property type="protein sequence ID" value="PRD40488.1"/>
    <property type="molecule type" value="Genomic_DNA"/>
</dbReference>
<dbReference type="Pfam" id="PF13751">
    <property type="entry name" value="DDE_Tnp_1_6"/>
    <property type="match status" value="1"/>
</dbReference>
<dbReference type="PANTHER" id="PTHR33408">
    <property type="entry name" value="TRANSPOSASE"/>
    <property type="match status" value="1"/>
</dbReference>
<accession>A0A2S9IIZ6</accession>
<organism evidence="3 4">
    <name type="scientific">Phyllobacterium phragmitis</name>
    <dbReference type="NCBI Taxonomy" id="2670329"/>
    <lineage>
        <taxon>Bacteria</taxon>
        <taxon>Pseudomonadati</taxon>
        <taxon>Pseudomonadota</taxon>
        <taxon>Alphaproteobacteria</taxon>
        <taxon>Hyphomicrobiales</taxon>
        <taxon>Phyllobacteriaceae</taxon>
        <taxon>Phyllobacterium</taxon>
    </lineage>
</organism>
<evidence type="ECO:0000256" key="1">
    <source>
        <dbReference type="SAM" id="Phobius"/>
    </source>
</evidence>
<comment type="caution">
    <text evidence="3">The sequence shown here is derived from an EMBL/GenBank/DDBJ whole genome shotgun (WGS) entry which is preliminary data.</text>
</comment>
<sequence length="216" mass="24409">MTIGTSGTGKKGAALATTTASTQKKCLHSIKALEDRDIEAIVPAKAEPRPGKVIPTRRFKFDPRHNIARCPRGKILRPKGKPHRGFQYFHASSRDCRACPLQTRCVSSSRHSRVVVFNLNHPSLLRARRKRIAWGDREQRLYQRHRWRVEGVHGEAKTWHGLARAVRRGLDNMRIQAFLTAAAINLKRLAAAFIAVLLAVIADRYLRSDARHPSFS</sequence>
<proteinExistence type="predicted"/>
<keyword evidence="4" id="KW-1185">Reference proteome</keyword>
<dbReference type="RefSeq" id="WP_105746003.1">
    <property type="nucleotide sequence ID" value="NZ_PVBR01000045.1"/>
</dbReference>
<keyword evidence="1" id="KW-0472">Membrane</keyword>
<gene>
    <name evidence="3" type="ORF">C5748_26655</name>
</gene>
<evidence type="ECO:0000313" key="3">
    <source>
        <dbReference type="EMBL" id="PRD40488.1"/>
    </source>
</evidence>
<dbReference type="Proteomes" id="UP000239434">
    <property type="component" value="Unassembled WGS sequence"/>
</dbReference>
<feature type="transmembrane region" description="Helical" evidence="1">
    <location>
        <begin position="189"/>
        <end position="206"/>
    </location>
</feature>